<name>A0A4Y1RT39_PRUDU</name>
<dbReference type="EMBL" id="AP019303">
    <property type="protein sequence ID" value="BBH06933.1"/>
    <property type="molecule type" value="Genomic_DNA"/>
</dbReference>
<accession>A0A4Y1RT39</accession>
<gene>
    <name evidence="2" type="ORF">Prudu_018706</name>
</gene>
<dbReference type="PANTHER" id="PTHR11439">
    <property type="entry name" value="GAG-POL-RELATED RETROTRANSPOSON"/>
    <property type="match status" value="1"/>
</dbReference>
<evidence type="ECO:0000313" key="2">
    <source>
        <dbReference type="EMBL" id="BBH06933.1"/>
    </source>
</evidence>
<feature type="compositionally biased region" description="Basic and acidic residues" evidence="1">
    <location>
        <begin position="13"/>
        <end position="27"/>
    </location>
</feature>
<reference evidence="2" key="1">
    <citation type="journal article" date="2019" name="Science">
        <title>Mutation of a bHLH transcription factor allowed almond domestication.</title>
        <authorList>
            <person name="Sanchez-Perez R."/>
            <person name="Pavan S."/>
            <person name="Mazzeo R."/>
            <person name="Moldovan C."/>
            <person name="Aiese Cigliano R."/>
            <person name="Del Cueto J."/>
            <person name="Ricciardi F."/>
            <person name="Lotti C."/>
            <person name="Ricciardi L."/>
            <person name="Dicenta F."/>
            <person name="Lopez-Marques R.L."/>
            <person name="Lindberg Moller B."/>
        </authorList>
    </citation>
    <scope>NUCLEOTIDE SEQUENCE</scope>
</reference>
<protein>
    <recommendedName>
        <fullName evidence="3">Transposable element protein</fullName>
    </recommendedName>
</protein>
<dbReference type="PANTHER" id="PTHR11439:SF467">
    <property type="entry name" value="INTEGRASE CATALYTIC DOMAIN-CONTAINING PROTEIN"/>
    <property type="match status" value="1"/>
</dbReference>
<organism evidence="2">
    <name type="scientific">Prunus dulcis</name>
    <name type="common">Almond</name>
    <name type="synonym">Amygdalus dulcis</name>
    <dbReference type="NCBI Taxonomy" id="3755"/>
    <lineage>
        <taxon>Eukaryota</taxon>
        <taxon>Viridiplantae</taxon>
        <taxon>Streptophyta</taxon>
        <taxon>Embryophyta</taxon>
        <taxon>Tracheophyta</taxon>
        <taxon>Spermatophyta</taxon>
        <taxon>Magnoliopsida</taxon>
        <taxon>eudicotyledons</taxon>
        <taxon>Gunneridae</taxon>
        <taxon>Pentapetalae</taxon>
        <taxon>rosids</taxon>
        <taxon>fabids</taxon>
        <taxon>Rosales</taxon>
        <taxon>Rosaceae</taxon>
        <taxon>Amygdaloideae</taxon>
        <taxon>Amygdaleae</taxon>
        <taxon>Prunus</taxon>
    </lineage>
</organism>
<proteinExistence type="predicted"/>
<dbReference type="AlphaFoldDB" id="A0A4Y1RT39"/>
<feature type="region of interest" description="Disordered" evidence="1">
    <location>
        <begin position="1"/>
        <end position="27"/>
    </location>
</feature>
<sequence>MLNCAGGEVPVSKGDKLSTEQSPKTEQERLEMADRPYASLVGSLMYAQVCTRPDLAFAVSVLGRFQSNPGQARWVAAKKVLRYLQRTKNYKLVYRQSEDLELVGYADADLGGCVDSMKSTSGFVFLFESGAVSWKSVKQTLTATLTMQAEYIACYEATSQAIWLKNFIISLQVVESLERPIQIWNDNSSAVFFAKSNKRTSGSRHIKFKYLSVREDVKEGLVNIDH</sequence>
<evidence type="ECO:0000256" key="1">
    <source>
        <dbReference type="SAM" id="MobiDB-lite"/>
    </source>
</evidence>
<evidence type="ECO:0008006" key="3">
    <source>
        <dbReference type="Google" id="ProtNLM"/>
    </source>
</evidence>
<dbReference type="CDD" id="cd09272">
    <property type="entry name" value="RNase_HI_RT_Ty1"/>
    <property type="match status" value="1"/>
</dbReference>